<feature type="compositionally biased region" description="Basic and acidic residues" evidence="1">
    <location>
        <begin position="102"/>
        <end position="113"/>
    </location>
</feature>
<dbReference type="PANTHER" id="PTHR36339:SF2">
    <property type="entry name" value="F23A5.5"/>
    <property type="match status" value="1"/>
</dbReference>
<proteinExistence type="predicted"/>
<comment type="caution">
    <text evidence="2">The sequence shown here is derived from an EMBL/GenBank/DDBJ whole genome shotgun (WGS) entry which is preliminary data.</text>
</comment>
<feature type="compositionally biased region" description="Polar residues" evidence="1">
    <location>
        <begin position="27"/>
        <end position="43"/>
    </location>
</feature>
<gene>
    <name evidence="2" type="ORF">RIF29_28554</name>
</gene>
<feature type="compositionally biased region" description="Low complexity" evidence="1">
    <location>
        <begin position="168"/>
        <end position="182"/>
    </location>
</feature>
<organism evidence="2 3">
    <name type="scientific">Crotalaria pallida</name>
    <name type="common">Smooth rattlebox</name>
    <name type="synonym">Crotalaria striata</name>
    <dbReference type="NCBI Taxonomy" id="3830"/>
    <lineage>
        <taxon>Eukaryota</taxon>
        <taxon>Viridiplantae</taxon>
        <taxon>Streptophyta</taxon>
        <taxon>Embryophyta</taxon>
        <taxon>Tracheophyta</taxon>
        <taxon>Spermatophyta</taxon>
        <taxon>Magnoliopsida</taxon>
        <taxon>eudicotyledons</taxon>
        <taxon>Gunneridae</taxon>
        <taxon>Pentapetalae</taxon>
        <taxon>rosids</taxon>
        <taxon>fabids</taxon>
        <taxon>Fabales</taxon>
        <taxon>Fabaceae</taxon>
        <taxon>Papilionoideae</taxon>
        <taxon>50 kb inversion clade</taxon>
        <taxon>genistoids sensu lato</taxon>
        <taxon>core genistoids</taxon>
        <taxon>Crotalarieae</taxon>
        <taxon>Crotalaria</taxon>
    </lineage>
</organism>
<sequence length="231" mass="25804">MSFARRSWFLRFSERFKFLQQTRSFCTNNNTNIPKTTSTNPPKQNDVVPDERYKQLENLDMMTAAKILFNDGTPKKKKFGCIFGGTEVAKKRKKIEEEEAKALEKEEEAKALEKEEEAELDPIEVKEANSNPQLLEVKERLNKLEEAVKEIVVLSKNQVTGTEKKQLSSSAPSETNNSSAPNRVVEGDCFSEHNSPKPKPELGEERKGSLATAKSSLQDSQGQHQGGGGAS</sequence>
<feature type="compositionally biased region" description="Basic and acidic residues" evidence="1">
    <location>
        <begin position="190"/>
        <end position="208"/>
    </location>
</feature>
<reference evidence="2 3" key="1">
    <citation type="submission" date="2024-01" db="EMBL/GenBank/DDBJ databases">
        <title>The genomes of 5 underutilized Papilionoideae crops provide insights into root nodulation and disease resistanc.</title>
        <authorList>
            <person name="Yuan L."/>
        </authorList>
    </citation>
    <scope>NUCLEOTIDE SEQUENCE [LARGE SCALE GENOMIC DNA]</scope>
    <source>
        <strain evidence="2">ZHUSHIDOU_FW_LH</strain>
        <tissue evidence="2">Leaf</tissue>
    </source>
</reference>
<feature type="region of interest" description="Disordered" evidence="1">
    <location>
        <begin position="102"/>
        <end position="133"/>
    </location>
</feature>
<accession>A0AAN9EI55</accession>
<evidence type="ECO:0000313" key="3">
    <source>
        <dbReference type="Proteomes" id="UP001372338"/>
    </source>
</evidence>
<evidence type="ECO:0000256" key="1">
    <source>
        <dbReference type="SAM" id="MobiDB-lite"/>
    </source>
</evidence>
<evidence type="ECO:0000313" key="2">
    <source>
        <dbReference type="EMBL" id="KAK7255150.1"/>
    </source>
</evidence>
<feature type="region of interest" description="Disordered" evidence="1">
    <location>
        <begin position="159"/>
        <end position="231"/>
    </location>
</feature>
<dbReference type="AlphaFoldDB" id="A0AAN9EI55"/>
<name>A0AAN9EI55_CROPI</name>
<feature type="region of interest" description="Disordered" evidence="1">
    <location>
        <begin position="27"/>
        <end position="46"/>
    </location>
</feature>
<dbReference type="Proteomes" id="UP001372338">
    <property type="component" value="Unassembled WGS sequence"/>
</dbReference>
<keyword evidence="3" id="KW-1185">Reference proteome</keyword>
<protein>
    <submittedName>
        <fullName evidence="2">Uncharacterized protein</fullName>
    </submittedName>
</protein>
<dbReference type="EMBL" id="JAYWIO010000006">
    <property type="protein sequence ID" value="KAK7255150.1"/>
    <property type="molecule type" value="Genomic_DNA"/>
</dbReference>
<dbReference type="PANTHER" id="PTHR36339">
    <property type="entry name" value="F23A5.5"/>
    <property type="match status" value="1"/>
</dbReference>